<dbReference type="Proteomes" id="UP000001645">
    <property type="component" value="Chromosome 1"/>
</dbReference>
<dbReference type="GO" id="GO:0005758">
    <property type="term" value="C:mitochondrial intermembrane space"/>
    <property type="evidence" value="ECO:0007669"/>
    <property type="project" value="TreeGrafter"/>
</dbReference>
<keyword evidence="1" id="KW-1015">Disulfide bond</keyword>
<dbReference type="Gene3D" id="1.10.287.2900">
    <property type="match status" value="1"/>
</dbReference>
<keyword evidence="4" id="KW-1185">Reference proteome</keyword>
<dbReference type="PANTHER" id="PTHR47106">
    <property type="entry name" value="COILED-COIL-HELIX-COILED-COIL-HELIX DOMAIN-CONTAINING PROTEIN 5"/>
    <property type="match status" value="1"/>
</dbReference>
<dbReference type="InParanoid" id="A0A803XLV5"/>
<reference evidence="3" key="3">
    <citation type="submission" date="2025-09" db="UniProtKB">
        <authorList>
            <consortium name="Ensembl"/>
        </authorList>
    </citation>
    <scope>IDENTIFICATION</scope>
</reference>
<dbReference type="InterPro" id="IPR052848">
    <property type="entry name" value="CHCH_domain-containing_protein"/>
</dbReference>
<dbReference type="AlphaFoldDB" id="A0A803XLV5"/>
<dbReference type="Ensembl" id="ENSMGAT00000029111.1">
    <property type="protein sequence ID" value="ENSMGAP00000020501.1"/>
    <property type="gene ID" value="ENSMGAG00000018015.1"/>
</dbReference>
<protein>
    <recommendedName>
        <fullName evidence="2">CHCH domain-containing protein</fullName>
    </recommendedName>
</protein>
<feature type="domain" description="CHCH" evidence="2">
    <location>
        <begin position="44"/>
        <end position="77"/>
    </location>
</feature>
<proteinExistence type="predicted"/>
<reference evidence="3" key="2">
    <citation type="submission" date="2025-08" db="UniProtKB">
        <authorList>
            <consortium name="Ensembl"/>
        </authorList>
    </citation>
    <scope>IDENTIFICATION</scope>
</reference>
<organism evidence="3 4">
    <name type="scientific">Meleagris gallopavo</name>
    <name type="common">Wild turkey</name>
    <dbReference type="NCBI Taxonomy" id="9103"/>
    <lineage>
        <taxon>Eukaryota</taxon>
        <taxon>Metazoa</taxon>
        <taxon>Chordata</taxon>
        <taxon>Craniata</taxon>
        <taxon>Vertebrata</taxon>
        <taxon>Euteleostomi</taxon>
        <taxon>Archelosauria</taxon>
        <taxon>Archosauria</taxon>
        <taxon>Dinosauria</taxon>
        <taxon>Saurischia</taxon>
        <taxon>Theropoda</taxon>
        <taxon>Coelurosauria</taxon>
        <taxon>Aves</taxon>
        <taxon>Neognathae</taxon>
        <taxon>Galloanserae</taxon>
        <taxon>Galliformes</taxon>
        <taxon>Phasianidae</taxon>
        <taxon>Meleagridinae</taxon>
        <taxon>Meleagris</taxon>
    </lineage>
</organism>
<name>A0A803XLV5_MELGA</name>
<sequence length="83" mass="9371">MGPLRLCGGRTGPVGLREERKWGLWAEDPALPHSPIVQRIREDCAEPFVAFEQCLKENQESVLKCSEHVNAFLRCAERVKLPA</sequence>
<dbReference type="Pfam" id="PF06747">
    <property type="entry name" value="CHCH"/>
    <property type="match status" value="1"/>
</dbReference>
<accession>A0A803XLV5</accession>
<evidence type="ECO:0000313" key="4">
    <source>
        <dbReference type="Proteomes" id="UP000001645"/>
    </source>
</evidence>
<dbReference type="GeneTree" id="ENSGT01030000237633"/>
<dbReference type="GO" id="GO:0045333">
    <property type="term" value="P:cellular respiration"/>
    <property type="evidence" value="ECO:0007669"/>
    <property type="project" value="TreeGrafter"/>
</dbReference>
<dbReference type="InterPro" id="IPR010625">
    <property type="entry name" value="CHCH"/>
</dbReference>
<evidence type="ECO:0000313" key="3">
    <source>
        <dbReference type="Ensembl" id="ENSMGAP00000020501.1"/>
    </source>
</evidence>
<dbReference type="PROSITE" id="PS51808">
    <property type="entry name" value="CHCH"/>
    <property type="match status" value="1"/>
</dbReference>
<reference evidence="3 4" key="1">
    <citation type="journal article" date="2010" name="PLoS Biol.">
        <title>Multi-platform next-generation sequencing of the domestic turkey (Meleagris gallopavo): genome assembly and analysis.</title>
        <authorList>
            <person name="Dalloul R.A."/>
            <person name="Long J.A."/>
            <person name="Zimin A.V."/>
            <person name="Aslam L."/>
            <person name="Beal K."/>
            <person name="Blomberg L.A."/>
            <person name="Bouffard P."/>
            <person name="Burt D.W."/>
            <person name="Crasta O."/>
            <person name="Crooijmans R.P."/>
            <person name="Cooper K."/>
            <person name="Coulombe R.A."/>
            <person name="De S."/>
            <person name="Delany M.E."/>
            <person name="Dodgson J.B."/>
            <person name="Dong J.J."/>
            <person name="Evans C."/>
            <person name="Frederickson K.M."/>
            <person name="Flicek P."/>
            <person name="Florea L."/>
            <person name="Folkerts O."/>
            <person name="Groenen M.A."/>
            <person name="Harkins T.T."/>
            <person name="Herrero J."/>
            <person name="Hoffmann S."/>
            <person name="Megens H.J."/>
            <person name="Jiang A."/>
            <person name="de Jong P."/>
            <person name="Kaiser P."/>
            <person name="Kim H."/>
            <person name="Kim K.W."/>
            <person name="Kim S."/>
            <person name="Langenberger D."/>
            <person name="Lee M.K."/>
            <person name="Lee T."/>
            <person name="Mane S."/>
            <person name="Marcais G."/>
            <person name="Marz M."/>
            <person name="McElroy A.P."/>
            <person name="Modise T."/>
            <person name="Nefedov M."/>
            <person name="Notredame C."/>
            <person name="Paton I.R."/>
            <person name="Payne W.S."/>
            <person name="Pertea G."/>
            <person name="Prickett D."/>
            <person name="Puiu D."/>
            <person name="Qioa D."/>
            <person name="Raineri E."/>
            <person name="Ruffier M."/>
            <person name="Salzberg S.L."/>
            <person name="Schatz M.C."/>
            <person name="Scheuring C."/>
            <person name="Schmidt C.J."/>
            <person name="Schroeder S."/>
            <person name="Searle S.M."/>
            <person name="Smith E.J."/>
            <person name="Smith J."/>
            <person name="Sonstegard T.S."/>
            <person name="Stadler P.F."/>
            <person name="Tafer H."/>
            <person name="Tu Z.J."/>
            <person name="Van Tassell C.P."/>
            <person name="Vilella A.J."/>
            <person name="Williams K.P."/>
            <person name="Yorke J.A."/>
            <person name="Zhang L."/>
            <person name="Zhang H.B."/>
            <person name="Zhang X."/>
            <person name="Zhang Y."/>
            <person name="Reed K.M."/>
        </authorList>
    </citation>
    <scope>NUCLEOTIDE SEQUENCE [LARGE SCALE GENOMIC DNA]</scope>
</reference>
<dbReference type="PANTHER" id="PTHR47106:SF1">
    <property type="entry name" value="COILED-COIL-HELIX-COILED-COIL-HELIX DOMAIN-CONTAINING PROTEIN 5"/>
    <property type="match status" value="1"/>
</dbReference>
<evidence type="ECO:0000259" key="2">
    <source>
        <dbReference type="Pfam" id="PF06747"/>
    </source>
</evidence>
<evidence type="ECO:0000256" key="1">
    <source>
        <dbReference type="ARBA" id="ARBA00023157"/>
    </source>
</evidence>